<dbReference type="Proteomes" id="UP001151699">
    <property type="component" value="Chromosome A"/>
</dbReference>
<sequence length="799" mass="90141">VLPPKHEIWSKLCKKLKKDCIVYNEKCVYTAALRWWQAKKDGGETSLPNETPNIEMSLMASETSLNSSTEAKKISQVIKCVIKLEHNVWKTIEPVEVKYRRKDTKAGFRTYSVLQPGVWSNVLADSIAKKKDISCSWMFKNNKCFNDKVTFQAKCKTCSAVLLGTIDRFPVDNEPVDIKVEIYGMNPRRHEVTENKNMKIVGRKADDIAAAGKSAVLTRRQMMAKSTSIFKKPIERVVTANAIRCSRYRRRMKQKLSPCVYTSLLYLKWSSRFMSSIRMICMDPFIVTYTTPDQLNLYSAYKKKNAFTKMSGDTTGGVAHRHERPGGNKSQQILLSSLVISDGFQVPVGTVLAEKNTGNFLTLWMSEWVAESKYIPNQFTCDMSMALMNAAVRSFALCSSVAQYVDLMYHIAKGTSSEALQPCYVRIDVAHLIKSVVTCEALKSSPKKVRDFFIRAVGLLVQTDNISNAAILIKCLLTVVNSRTEGYSENGCPVPCEVDKQIIIHKITGESSLHDVYSQVERNFNTNTSVTQNDDSDGDDDNEFEIDRNASNVDDTKLHLWLKDIETEVTQTLETEDTGDRDNIMYNTKFSKHFMDLCKLLPLWTGICYKRFKGSELIATSGNVESYFNDMKRCHSDVIPCSADKFVQADLELINGMIIDASQNYVEFVNNITLLDDSTIMETIEHTIDEINMDTIENCNENIDESEIDITELIDKNSEGIRMGMNEFTDSSISSTNMDCMLTIANNEETRKERNDFTSTSSITIDSIQSSTNGDENSTEVEITKSLTQCPACADNNFP</sequence>
<organism evidence="1 2">
    <name type="scientific">Pseudolycoriella hygida</name>
    <dbReference type="NCBI Taxonomy" id="35572"/>
    <lineage>
        <taxon>Eukaryota</taxon>
        <taxon>Metazoa</taxon>
        <taxon>Ecdysozoa</taxon>
        <taxon>Arthropoda</taxon>
        <taxon>Hexapoda</taxon>
        <taxon>Insecta</taxon>
        <taxon>Pterygota</taxon>
        <taxon>Neoptera</taxon>
        <taxon>Endopterygota</taxon>
        <taxon>Diptera</taxon>
        <taxon>Nematocera</taxon>
        <taxon>Sciaroidea</taxon>
        <taxon>Sciaridae</taxon>
        <taxon>Pseudolycoriella</taxon>
    </lineage>
</organism>
<accession>A0A9Q0ND51</accession>
<gene>
    <name evidence="1" type="primary">NOF_4</name>
    <name evidence="1" type="ORF">Bhyg_03332</name>
</gene>
<feature type="non-terminal residue" evidence="1">
    <location>
        <position position="1"/>
    </location>
</feature>
<name>A0A9Q0ND51_9DIPT</name>
<dbReference type="OrthoDB" id="8068464at2759"/>
<reference evidence="1" key="1">
    <citation type="submission" date="2022-07" db="EMBL/GenBank/DDBJ databases">
        <authorList>
            <person name="Trinca V."/>
            <person name="Uliana J.V.C."/>
            <person name="Torres T.T."/>
            <person name="Ward R.J."/>
            <person name="Monesi N."/>
        </authorList>
    </citation>
    <scope>NUCLEOTIDE SEQUENCE</scope>
    <source>
        <strain evidence="1">HSMRA1968</strain>
        <tissue evidence="1">Whole embryos</tissue>
    </source>
</reference>
<evidence type="ECO:0000313" key="1">
    <source>
        <dbReference type="EMBL" id="KAJ6648107.1"/>
    </source>
</evidence>
<feature type="non-terminal residue" evidence="1">
    <location>
        <position position="799"/>
    </location>
</feature>
<evidence type="ECO:0000313" key="2">
    <source>
        <dbReference type="Proteomes" id="UP001151699"/>
    </source>
</evidence>
<dbReference type="AlphaFoldDB" id="A0A9Q0ND51"/>
<comment type="caution">
    <text evidence="1">The sequence shown here is derived from an EMBL/GenBank/DDBJ whole genome shotgun (WGS) entry which is preliminary data.</text>
</comment>
<dbReference type="EMBL" id="WJQU01000001">
    <property type="protein sequence ID" value="KAJ6648107.1"/>
    <property type="molecule type" value="Genomic_DNA"/>
</dbReference>
<keyword evidence="2" id="KW-1185">Reference proteome</keyword>
<protein>
    <submittedName>
        <fullName evidence="1">NOF-FB transposable element</fullName>
    </submittedName>
</protein>
<proteinExistence type="predicted"/>